<dbReference type="AlphaFoldDB" id="A0A916ZXQ6"/>
<evidence type="ECO:0000313" key="3">
    <source>
        <dbReference type="Proteomes" id="UP000644699"/>
    </source>
</evidence>
<dbReference type="EMBL" id="BMIQ01000008">
    <property type="protein sequence ID" value="GGE18070.1"/>
    <property type="molecule type" value="Genomic_DNA"/>
</dbReference>
<dbReference type="Proteomes" id="UP000644699">
    <property type="component" value="Unassembled WGS sequence"/>
</dbReference>
<dbReference type="PANTHER" id="PTHR36251:SF2">
    <property type="entry name" value="GIFSY-2 PROPHAGE HOST SPECIFICITY PROTEIN J, PHAGE LAMBDA"/>
    <property type="match status" value="1"/>
</dbReference>
<keyword evidence="1" id="KW-0812">Transmembrane</keyword>
<keyword evidence="3" id="KW-1185">Reference proteome</keyword>
<reference evidence="2" key="1">
    <citation type="journal article" date="2014" name="Int. J. Syst. Evol. Microbiol.">
        <title>Complete genome sequence of Corynebacterium casei LMG S-19264T (=DSM 44701T), isolated from a smear-ripened cheese.</title>
        <authorList>
            <consortium name="US DOE Joint Genome Institute (JGI-PGF)"/>
            <person name="Walter F."/>
            <person name="Albersmeier A."/>
            <person name="Kalinowski J."/>
            <person name="Ruckert C."/>
        </authorList>
    </citation>
    <scope>NUCLEOTIDE SEQUENCE</scope>
    <source>
        <strain evidence="2">CGMCC 1.15367</strain>
    </source>
</reference>
<comment type="caution">
    <text evidence="2">The sequence shown here is derived from an EMBL/GenBank/DDBJ whole genome shotgun (WGS) entry which is preliminary data.</text>
</comment>
<organism evidence="2 3">
    <name type="scientific">Aureimonas endophytica</name>
    <dbReference type="NCBI Taxonomy" id="2027858"/>
    <lineage>
        <taxon>Bacteria</taxon>
        <taxon>Pseudomonadati</taxon>
        <taxon>Pseudomonadota</taxon>
        <taxon>Alphaproteobacteria</taxon>
        <taxon>Hyphomicrobiales</taxon>
        <taxon>Aurantimonadaceae</taxon>
        <taxon>Aureimonas</taxon>
    </lineage>
</organism>
<protein>
    <recommendedName>
        <fullName evidence="4">Tail protein</fullName>
    </recommendedName>
</protein>
<keyword evidence="1" id="KW-1133">Transmembrane helix</keyword>
<evidence type="ECO:0000313" key="2">
    <source>
        <dbReference type="EMBL" id="GGE18070.1"/>
    </source>
</evidence>
<reference evidence="2" key="2">
    <citation type="submission" date="2020-09" db="EMBL/GenBank/DDBJ databases">
        <authorList>
            <person name="Sun Q."/>
            <person name="Zhou Y."/>
        </authorList>
    </citation>
    <scope>NUCLEOTIDE SEQUENCE</scope>
    <source>
        <strain evidence="2">CGMCC 1.15367</strain>
    </source>
</reference>
<sequence>MNAIVKAPLTGEILAPEQMLVVSAAMHPLRMEARTVLVLAGSSVAEIVEACERECEVSRLAAGADVKIDGEIVPRDMWGKVRVKRGHVLVRAVAGKGVGSILKAVFSIGLLVLGSVLTAGGLSPFLVGVITAGVGLVGTLALNALFPPASTKADVPKTVYSIGGPRNEVSKWEPIPVVLGDVRMAGKYAAAPYTEFVGDEQFVRGVIVWGVGPLDISELKFGETLVSDYDDVELQTLSGYPGETQTLYPGQVVPDSMSVQITKKDSPIKRSTAEDAIEIQFDLVAEAGIYNLNKKKGTKDRLVVKGSAILYQYGTQNVVATIPWDMSDNDADPKRETYRFTGLPGNAQYDLAIVRDTQDYDDDEQDDIADNITLTAIRTFRNAPATSFEIPVAMTAFRIRATKQLNGVPDNFTARVKTIGRSWNGTAWVDGQRPRNPGDLGRLVLQGPGNRRARSDAQVDLLALQAFADRCRAKGFTFDMVRDFRASVFETLRDVFAAGRGVPILRDGKWSVAWETSDAPIVQHLTSRNTWGFKRRQTFSRKPHALRVKYQDRDKGWIEDERLVFNDGFTKSNATLTEQVEFPGVTERGLVQKHGRYRLAEFEQRPAIITVSVDIEHLRFNKGDRVYLAVPDLLISQSDFRVRAVNGQMVTLDTPVTMVAGENYAAQFRLRGGTSLIREVITQEGVHDTITLVGNGAVPSAGNGRSAGDLGSFGPAGKAAGVYRVKEIRSGQDLSAEVDLVDDAPAIEYADTQPIPEYDSGIVAPIDPATLAPYGLKVTERTEVSGGVPTYIASVLWQTYTKATISYFIVEATSQYGRVLRADPTTLQTSFANLSPGRWTFRVRSVLTNGRLSAWSEPLLKSIAGQYRSAPDPVNFAVSPLGDVANLTWDQPDEPVAASEIRYTPATSGAEWASAVPIATGLLGLSAQVPFQSGTYLLKHISYGGIYSAAAASIVITNAGLIARNVVEEVFEMAPFTGDHQGTEQVDATLRLAAAFDPFSVPDIFAYGDAFLGDKGYMATGTYTLPDVTDLGEVHTSRLTAEVVAQGLNSLADVFGYPDIFAVDDVFGVEPSDWTVDVQVSTTTGDPAQGDWSDWSRLIMGDYTARAFRFRLVLAATAFGVTPEVSLLHVTIDMPDRIDAGRDVIVPTAGKRVSFAPPFRVVDGLSRSDQNLQPGDRAIVTNLGPTGFDISFQNSSGQAVQRTFDWVAKGYGRRII</sequence>
<evidence type="ECO:0000256" key="1">
    <source>
        <dbReference type="SAM" id="Phobius"/>
    </source>
</evidence>
<keyword evidence="1" id="KW-0472">Membrane</keyword>
<feature type="transmembrane region" description="Helical" evidence="1">
    <location>
        <begin position="101"/>
        <end position="119"/>
    </location>
</feature>
<gene>
    <name evidence="2" type="ORF">GCM10011390_41570</name>
</gene>
<dbReference type="RefSeq" id="WP_188911917.1">
    <property type="nucleotide sequence ID" value="NZ_BMIQ01000008.1"/>
</dbReference>
<name>A0A916ZXQ6_9HYPH</name>
<evidence type="ECO:0008006" key="4">
    <source>
        <dbReference type="Google" id="ProtNLM"/>
    </source>
</evidence>
<accession>A0A916ZXQ6</accession>
<dbReference type="PANTHER" id="PTHR36251">
    <property type="entry name" value="FELS-1 PROPHAGE HOST SPECIFICITY PROTEIN-RELATED"/>
    <property type="match status" value="1"/>
</dbReference>
<proteinExistence type="predicted"/>
<dbReference type="InterPro" id="IPR053171">
    <property type="entry name" value="Viral_Tip_Attach_Protein"/>
</dbReference>